<feature type="transmembrane region" description="Helical" evidence="6">
    <location>
        <begin position="428"/>
        <end position="445"/>
    </location>
</feature>
<feature type="transmembrane region" description="Helical" evidence="6">
    <location>
        <begin position="396"/>
        <end position="416"/>
    </location>
</feature>
<reference evidence="7 8" key="1">
    <citation type="journal article" date="2019" name="Nat. Microbiol.">
        <title>Mediterranean grassland soil C-N compound turnover is dependent on rainfall and depth, and is mediated by genomically divergent microorganisms.</title>
        <authorList>
            <person name="Diamond S."/>
            <person name="Andeer P.F."/>
            <person name="Li Z."/>
            <person name="Crits-Christoph A."/>
            <person name="Burstein D."/>
            <person name="Anantharaman K."/>
            <person name="Lane K.R."/>
            <person name="Thomas B.C."/>
            <person name="Pan C."/>
            <person name="Northen T.R."/>
            <person name="Banfield J.F."/>
        </authorList>
    </citation>
    <scope>NUCLEOTIDE SEQUENCE [LARGE SCALE GENOMIC DNA]</scope>
    <source>
        <strain evidence="7">WS_11</strain>
    </source>
</reference>
<dbReference type="PANTHER" id="PTHR30250">
    <property type="entry name" value="PST FAMILY PREDICTED COLANIC ACID TRANSPORTER"/>
    <property type="match status" value="1"/>
</dbReference>
<evidence type="ECO:0008006" key="9">
    <source>
        <dbReference type="Google" id="ProtNLM"/>
    </source>
</evidence>
<comment type="caution">
    <text evidence="7">The sequence shown here is derived from an EMBL/GenBank/DDBJ whole genome shotgun (WGS) entry which is preliminary data.</text>
</comment>
<keyword evidence="2" id="KW-1003">Cell membrane</keyword>
<feature type="transmembrane region" description="Helical" evidence="6">
    <location>
        <begin position="163"/>
        <end position="183"/>
    </location>
</feature>
<dbReference type="AlphaFoldDB" id="A0A538UA34"/>
<dbReference type="PANTHER" id="PTHR30250:SF11">
    <property type="entry name" value="O-ANTIGEN TRANSPORTER-RELATED"/>
    <property type="match status" value="1"/>
</dbReference>
<feature type="transmembrane region" description="Helical" evidence="6">
    <location>
        <begin position="371"/>
        <end position="390"/>
    </location>
</feature>
<feature type="transmembrane region" description="Helical" evidence="6">
    <location>
        <begin position="99"/>
        <end position="126"/>
    </location>
</feature>
<evidence type="ECO:0000313" key="8">
    <source>
        <dbReference type="Proteomes" id="UP000319771"/>
    </source>
</evidence>
<feature type="transmembrane region" description="Helical" evidence="6">
    <location>
        <begin position="306"/>
        <end position="331"/>
    </location>
</feature>
<feature type="transmembrane region" description="Helical" evidence="6">
    <location>
        <begin position="132"/>
        <end position="151"/>
    </location>
</feature>
<feature type="transmembrane region" description="Helical" evidence="6">
    <location>
        <begin position="451"/>
        <end position="471"/>
    </location>
</feature>
<dbReference type="Proteomes" id="UP000319771">
    <property type="component" value="Unassembled WGS sequence"/>
</dbReference>
<proteinExistence type="predicted"/>
<dbReference type="InterPro" id="IPR050833">
    <property type="entry name" value="Poly_Biosynth_Transport"/>
</dbReference>
<evidence type="ECO:0000256" key="4">
    <source>
        <dbReference type="ARBA" id="ARBA00022989"/>
    </source>
</evidence>
<sequence length="491" mass="51303">MAEATVRPASPVREALKRLTGDSLIYGLGQVGGRAVNLLLVPVLTRVLTPAAYGVSDLVVAYSQTALLVLVFGMDGALARLFYDEPDRQARIRMVSSSLLFRIATGVTAALLLGLVVVPVCAPLVAGEAYRKYLTIGAMTLPFTLLALFANDVLRVTLQPWKFIALNLTQTLAVGGLTLSMVLGRHLGVVGVLYGKLGGDALTALLGLILCRHNLRPRFDRAALRRMFGYGMPLVPVAFAYGLIGAADRFFLQRTQALAAVGVYAVAMKFFALATMGVSAFQLAFGPFAFSRARDPEAPRVFARVFSLYTAVTSLAALLVAAFVAPIVSLLAPGAYAGAAGPALWLTFAAIAQGAYYLAALGIALSLRTPLLGLSAGGAALVALGANAALTPALGATGAAMATFAGHLTSVILGYLVARRVYPLPYRIGRIMTMYGLSLALALAAQRWAPAGGAGVGVGLAAAAAYALIVWRFELWRHPRPDGAAAARASR</sequence>
<dbReference type="Pfam" id="PF13440">
    <property type="entry name" value="Polysacc_synt_3"/>
    <property type="match status" value="1"/>
</dbReference>
<evidence type="ECO:0000313" key="7">
    <source>
        <dbReference type="EMBL" id="TMQ72707.1"/>
    </source>
</evidence>
<evidence type="ECO:0000256" key="1">
    <source>
        <dbReference type="ARBA" id="ARBA00004651"/>
    </source>
</evidence>
<gene>
    <name evidence="7" type="ORF">E6K81_06635</name>
</gene>
<feature type="transmembrane region" description="Helical" evidence="6">
    <location>
        <begin position="189"/>
        <end position="211"/>
    </location>
</feature>
<keyword evidence="3 6" id="KW-0812">Transmembrane</keyword>
<dbReference type="EMBL" id="VBPB01000096">
    <property type="protein sequence ID" value="TMQ72707.1"/>
    <property type="molecule type" value="Genomic_DNA"/>
</dbReference>
<feature type="transmembrane region" description="Helical" evidence="6">
    <location>
        <begin position="264"/>
        <end position="285"/>
    </location>
</feature>
<feature type="transmembrane region" description="Helical" evidence="6">
    <location>
        <begin position="223"/>
        <end position="244"/>
    </location>
</feature>
<protein>
    <recommendedName>
        <fullName evidence="9">Polysaccharide biosynthesis protein C-terminal domain-containing protein</fullName>
    </recommendedName>
</protein>
<keyword evidence="5 6" id="KW-0472">Membrane</keyword>
<evidence type="ECO:0000256" key="3">
    <source>
        <dbReference type="ARBA" id="ARBA00022692"/>
    </source>
</evidence>
<feature type="transmembrane region" description="Helical" evidence="6">
    <location>
        <begin position="59"/>
        <end position="78"/>
    </location>
</feature>
<dbReference type="GO" id="GO:0005886">
    <property type="term" value="C:plasma membrane"/>
    <property type="evidence" value="ECO:0007669"/>
    <property type="project" value="UniProtKB-SubCell"/>
</dbReference>
<comment type="subcellular location">
    <subcellularLocation>
        <location evidence="1">Cell membrane</location>
        <topology evidence="1">Multi-pass membrane protein</topology>
    </subcellularLocation>
</comment>
<name>A0A538UA34_UNCEI</name>
<evidence type="ECO:0000256" key="2">
    <source>
        <dbReference type="ARBA" id="ARBA00022475"/>
    </source>
</evidence>
<evidence type="ECO:0000256" key="5">
    <source>
        <dbReference type="ARBA" id="ARBA00023136"/>
    </source>
</evidence>
<keyword evidence="4 6" id="KW-1133">Transmembrane helix</keyword>
<feature type="transmembrane region" description="Helical" evidence="6">
    <location>
        <begin position="343"/>
        <end position="364"/>
    </location>
</feature>
<organism evidence="7 8">
    <name type="scientific">Eiseniibacteriota bacterium</name>
    <dbReference type="NCBI Taxonomy" id="2212470"/>
    <lineage>
        <taxon>Bacteria</taxon>
        <taxon>Candidatus Eiseniibacteriota</taxon>
    </lineage>
</organism>
<evidence type="ECO:0000256" key="6">
    <source>
        <dbReference type="SAM" id="Phobius"/>
    </source>
</evidence>
<accession>A0A538UA34</accession>